<evidence type="ECO:0000256" key="4">
    <source>
        <dbReference type="ARBA" id="ARBA00022723"/>
    </source>
</evidence>
<evidence type="ECO:0000313" key="12">
    <source>
        <dbReference type="EMBL" id="RAK01571.1"/>
    </source>
</evidence>
<keyword evidence="5 10" id="KW-0255">Endonuclease</keyword>
<evidence type="ECO:0000256" key="3">
    <source>
        <dbReference type="ARBA" id="ARBA00022722"/>
    </source>
</evidence>
<evidence type="ECO:0000313" key="13">
    <source>
        <dbReference type="EMBL" id="RUO28402.1"/>
    </source>
</evidence>
<evidence type="ECO:0000256" key="7">
    <source>
        <dbReference type="ARBA" id="ARBA00022842"/>
    </source>
</evidence>
<dbReference type="EMBL" id="PIPK01000001">
    <property type="protein sequence ID" value="RUO28402.1"/>
    <property type="molecule type" value="Genomic_DNA"/>
</dbReference>
<reference evidence="13 15" key="1">
    <citation type="journal article" date="2018" name="Front. Microbiol.">
        <title>Genome-Based Analysis Reveals the Taxonomy and Diversity of the Family Idiomarinaceae.</title>
        <authorList>
            <person name="Liu Y."/>
            <person name="Lai Q."/>
            <person name="Shao Z."/>
        </authorList>
    </citation>
    <scope>NUCLEOTIDE SEQUENCE [LARGE SCALE GENOMIC DNA]</scope>
    <source>
        <strain evidence="13 15">CF12-14</strain>
    </source>
</reference>
<dbReference type="InterPro" id="IPR044929">
    <property type="entry name" value="DNA/RNA_non-sp_Endonuclease_sf"/>
</dbReference>
<evidence type="ECO:0000259" key="11">
    <source>
        <dbReference type="SMART" id="SM00477"/>
    </source>
</evidence>
<keyword evidence="7" id="KW-0460">Magnesium</keyword>
<keyword evidence="3 10" id="KW-0540">Nuclease</keyword>
<comment type="caution">
    <text evidence="12">The sequence shown here is derived from an EMBL/GenBank/DDBJ whole genome shotgun (WGS) entry which is preliminary data.</text>
</comment>
<evidence type="ECO:0000313" key="15">
    <source>
        <dbReference type="Proteomes" id="UP000287865"/>
    </source>
</evidence>
<evidence type="ECO:0000313" key="14">
    <source>
        <dbReference type="Proteomes" id="UP000249203"/>
    </source>
</evidence>
<dbReference type="InterPro" id="IPR040255">
    <property type="entry name" value="Non-specific_endonuclease"/>
</dbReference>
<feature type="binding site" evidence="9">
    <location>
        <position position="117"/>
    </location>
    <ligand>
        <name>Mg(2+)</name>
        <dbReference type="ChEBI" id="CHEBI:18420"/>
        <note>catalytic</note>
    </ligand>
</feature>
<keyword evidence="6 10" id="KW-0378">Hydrolase</keyword>
<organism evidence="12 14">
    <name type="scientific">Aliidiomarina maris</name>
    <dbReference type="NCBI Taxonomy" id="531312"/>
    <lineage>
        <taxon>Bacteria</taxon>
        <taxon>Pseudomonadati</taxon>
        <taxon>Pseudomonadota</taxon>
        <taxon>Gammaproteobacteria</taxon>
        <taxon>Alteromonadales</taxon>
        <taxon>Idiomarinaceae</taxon>
        <taxon>Aliidiomarina</taxon>
    </lineage>
</organism>
<evidence type="ECO:0000256" key="9">
    <source>
        <dbReference type="PIRSR" id="PIRSR640255-2"/>
    </source>
</evidence>
<dbReference type="PROSITE" id="PS01070">
    <property type="entry name" value="NUCLEASE_NON_SPEC"/>
    <property type="match status" value="1"/>
</dbReference>
<dbReference type="GO" id="GO:0003676">
    <property type="term" value="F:nucleic acid binding"/>
    <property type="evidence" value="ECO:0007669"/>
    <property type="project" value="InterPro"/>
</dbReference>
<feature type="active site" description="Proton acceptor" evidence="8">
    <location>
        <position position="87"/>
    </location>
</feature>
<dbReference type="GO" id="GO:0016787">
    <property type="term" value="F:hydrolase activity"/>
    <property type="evidence" value="ECO:0007669"/>
    <property type="project" value="UniProtKB-KW"/>
</dbReference>
<keyword evidence="15" id="KW-1185">Reference proteome</keyword>
<dbReference type="OrthoDB" id="9811262at2"/>
<name>A0A327X4A6_9GAMM</name>
<comment type="cofactor">
    <cofactor evidence="1 10">
        <name>Mg(2+)</name>
        <dbReference type="ChEBI" id="CHEBI:18420"/>
    </cofactor>
</comment>
<evidence type="ECO:0000256" key="2">
    <source>
        <dbReference type="ARBA" id="ARBA00010052"/>
    </source>
</evidence>
<dbReference type="GO" id="GO:0046872">
    <property type="term" value="F:metal ion binding"/>
    <property type="evidence" value="ECO:0007669"/>
    <property type="project" value="UniProtKB-KW"/>
</dbReference>
<sequence length="139" mass="15530">MRFDVTTLQQLFRIIARVVSARPIYTLQNNAQTKFADWVAYRVTPNTIDGPSRSRNWQQDPNIPATQTMVPADYNGAHATIGTDRGHQVPLASFSNTPHWATTNYLSNITPQASNLNQGPWAQLENAVRNLARTGQVII</sequence>
<reference evidence="12 14" key="2">
    <citation type="submission" date="2018-06" db="EMBL/GenBank/DDBJ databases">
        <title>Genomic Encyclopedia of Type Strains, Phase III (KMG-III): the genomes of soil and plant-associated and newly described type strains.</title>
        <authorList>
            <person name="Whitman W."/>
        </authorList>
    </citation>
    <scope>NUCLEOTIDE SEQUENCE [LARGE SCALE GENOMIC DNA]</scope>
    <source>
        <strain evidence="12 14">CGMCC 1.15366</strain>
    </source>
</reference>
<dbReference type="Proteomes" id="UP000287865">
    <property type="component" value="Unassembled WGS sequence"/>
</dbReference>
<evidence type="ECO:0000256" key="1">
    <source>
        <dbReference type="ARBA" id="ARBA00001946"/>
    </source>
</evidence>
<accession>A0A327X4A6</accession>
<dbReference type="AlphaFoldDB" id="A0A327X4A6"/>
<comment type="similarity">
    <text evidence="2 10">Belongs to the DNA/RNA non-specific endonuclease family.</text>
</comment>
<dbReference type="SMART" id="SM00477">
    <property type="entry name" value="NUC"/>
    <property type="match status" value="1"/>
</dbReference>
<dbReference type="InterPro" id="IPR001604">
    <property type="entry name" value="Endo_G_ENPP1-like_dom"/>
</dbReference>
<dbReference type="Pfam" id="PF01223">
    <property type="entry name" value="Endonuclease_NS"/>
    <property type="match status" value="1"/>
</dbReference>
<proteinExistence type="inferred from homology"/>
<dbReference type="InterPro" id="IPR020821">
    <property type="entry name" value="ENPP1-3/EXOG-like_nuc-like"/>
</dbReference>
<evidence type="ECO:0000256" key="10">
    <source>
        <dbReference type="RuleBase" id="RU366055"/>
    </source>
</evidence>
<keyword evidence="4 9" id="KW-0479">Metal-binding</keyword>
<dbReference type="EC" id="3.1.30.-" evidence="10"/>
<dbReference type="GO" id="GO:0004519">
    <property type="term" value="F:endonuclease activity"/>
    <property type="evidence" value="ECO:0007669"/>
    <property type="project" value="UniProtKB-UniRule"/>
</dbReference>
<evidence type="ECO:0000256" key="6">
    <source>
        <dbReference type="ARBA" id="ARBA00022801"/>
    </source>
</evidence>
<dbReference type="InterPro" id="IPR044925">
    <property type="entry name" value="His-Me_finger_sf"/>
</dbReference>
<evidence type="ECO:0000256" key="8">
    <source>
        <dbReference type="PIRSR" id="PIRSR640255-1"/>
    </source>
</evidence>
<dbReference type="Gene3D" id="3.40.570.10">
    <property type="entry name" value="Extracellular Endonuclease, subunit A"/>
    <property type="match status" value="1"/>
</dbReference>
<dbReference type="Proteomes" id="UP000249203">
    <property type="component" value="Unassembled WGS sequence"/>
</dbReference>
<dbReference type="EMBL" id="QLMD01000001">
    <property type="protein sequence ID" value="RAK01571.1"/>
    <property type="molecule type" value="Genomic_DNA"/>
</dbReference>
<dbReference type="SUPFAM" id="SSF54060">
    <property type="entry name" value="His-Me finger endonucleases"/>
    <property type="match status" value="1"/>
</dbReference>
<feature type="domain" description="ENPP1-3/EXOG-like endonuclease/phosphodiesterase" evidence="11">
    <location>
        <begin position="22"/>
        <end position="139"/>
    </location>
</feature>
<dbReference type="InterPro" id="IPR018524">
    <property type="entry name" value="DNA/RNA_endonuclease_AS"/>
</dbReference>
<protein>
    <recommendedName>
        <fullName evidence="10">Endonuclease</fullName>
        <ecNumber evidence="10">3.1.30.-</ecNumber>
    </recommendedName>
</protein>
<dbReference type="PANTHER" id="PTHR13966">
    <property type="entry name" value="ENDONUCLEASE RELATED"/>
    <property type="match status" value="1"/>
</dbReference>
<gene>
    <name evidence="12" type="ORF">B0I24_101194</name>
    <name evidence="13" type="ORF">CWE07_00940</name>
</gene>
<dbReference type="PANTHER" id="PTHR13966:SF5">
    <property type="entry name" value="ENDONUCLEASE G, MITOCHONDRIAL"/>
    <property type="match status" value="1"/>
</dbReference>
<evidence type="ECO:0000256" key="5">
    <source>
        <dbReference type="ARBA" id="ARBA00022759"/>
    </source>
</evidence>